<keyword evidence="11" id="KW-1185">Reference proteome</keyword>
<dbReference type="CDD" id="cd06582">
    <property type="entry name" value="TM_PBP1_LivH_like"/>
    <property type="match status" value="1"/>
</dbReference>
<feature type="transmembrane region" description="Helical" evidence="9">
    <location>
        <begin position="67"/>
        <end position="85"/>
    </location>
</feature>
<dbReference type="PANTHER" id="PTHR11795:SF451">
    <property type="entry name" value="ABC TRANSPORTER PERMEASE PROTEIN"/>
    <property type="match status" value="1"/>
</dbReference>
<dbReference type="STRING" id="504800.SAMN04488085_109204"/>
<dbReference type="InterPro" id="IPR052157">
    <property type="entry name" value="BCAA_transport_permease"/>
</dbReference>
<sequence length="308" mass="31981">MSPNIDNPAYLLTLLTGGLTNGVLYALVALAIVLVYKTTSHINLAQGEMATLGAFCVFELTRHGVNVWLAIAIALVLSFFFGAGLERGLIRPLERRGVFPVILATLALFLIINAGVAIIWGTQPVAPPRPFPSGIDDKIDLIGGAPPFFITHVSLGVLAVLVVLLLGLWLLLEKTKLGLGYRAVAANREAAEVMGIPVGRMYMFGWGIAAALGTLAAALVAETAGALDFNSMGVILIFGLAAATLGGIDSVPGAAVGGLALGLVMAVVPGLFTVIEGDLSLVIALLVVLVVLLVRPQGLFGTKTLERV</sequence>
<gene>
    <name evidence="10" type="ORF">SAMN04488085_109204</name>
</gene>
<dbReference type="OrthoDB" id="9807115at2"/>
<evidence type="ECO:0000256" key="3">
    <source>
        <dbReference type="ARBA" id="ARBA00022475"/>
    </source>
</evidence>
<dbReference type="Pfam" id="PF02653">
    <property type="entry name" value="BPD_transp_2"/>
    <property type="match status" value="1"/>
</dbReference>
<dbReference type="GO" id="GO:0006865">
    <property type="term" value="P:amino acid transport"/>
    <property type="evidence" value="ECO:0007669"/>
    <property type="project" value="UniProtKB-KW"/>
</dbReference>
<dbReference type="GO" id="GO:0022857">
    <property type="term" value="F:transmembrane transporter activity"/>
    <property type="evidence" value="ECO:0007669"/>
    <property type="project" value="InterPro"/>
</dbReference>
<comment type="subcellular location">
    <subcellularLocation>
        <location evidence="1">Cell membrane</location>
        <topology evidence="1">Multi-pass membrane protein</topology>
    </subcellularLocation>
</comment>
<dbReference type="AlphaFoldDB" id="A0A1I4GV98"/>
<dbReference type="Proteomes" id="UP000199152">
    <property type="component" value="Unassembled WGS sequence"/>
</dbReference>
<evidence type="ECO:0000256" key="5">
    <source>
        <dbReference type="ARBA" id="ARBA00022970"/>
    </source>
</evidence>
<dbReference type="EMBL" id="FOSW01000009">
    <property type="protein sequence ID" value="SFL34022.1"/>
    <property type="molecule type" value="Genomic_DNA"/>
</dbReference>
<evidence type="ECO:0000256" key="9">
    <source>
        <dbReference type="SAM" id="Phobius"/>
    </source>
</evidence>
<accession>A0A1I4GV98</accession>
<feature type="transmembrane region" description="Helical" evidence="9">
    <location>
        <begin position="201"/>
        <end position="221"/>
    </location>
</feature>
<feature type="transmembrane region" description="Helical" evidence="9">
    <location>
        <begin position="149"/>
        <end position="172"/>
    </location>
</feature>
<evidence type="ECO:0000256" key="4">
    <source>
        <dbReference type="ARBA" id="ARBA00022692"/>
    </source>
</evidence>
<feature type="transmembrane region" description="Helical" evidence="9">
    <location>
        <begin position="227"/>
        <end position="248"/>
    </location>
</feature>
<reference evidence="10 11" key="1">
    <citation type="submission" date="2016-10" db="EMBL/GenBank/DDBJ databases">
        <authorList>
            <person name="de Groot N.N."/>
        </authorList>
    </citation>
    <scope>NUCLEOTIDE SEQUENCE [LARGE SCALE GENOMIC DNA]</scope>
    <source>
        <strain evidence="10 11">DSM 45317</strain>
    </source>
</reference>
<dbReference type="InParanoid" id="A0A1I4GV98"/>
<keyword evidence="5" id="KW-0029">Amino-acid transport</keyword>
<comment type="similarity">
    <text evidence="8">Belongs to the binding-protein-dependent transport system permease family. LivHM subfamily.</text>
</comment>
<feature type="transmembrane region" description="Helical" evidence="9">
    <location>
        <begin position="12"/>
        <end position="36"/>
    </location>
</feature>
<keyword evidence="3" id="KW-1003">Cell membrane</keyword>
<evidence type="ECO:0000313" key="11">
    <source>
        <dbReference type="Proteomes" id="UP000199152"/>
    </source>
</evidence>
<feature type="transmembrane region" description="Helical" evidence="9">
    <location>
        <begin position="281"/>
        <end position="300"/>
    </location>
</feature>
<keyword evidence="6 9" id="KW-1133">Transmembrane helix</keyword>
<evidence type="ECO:0000256" key="6">
    <source>
        <dbReference type="ARBA" id="ARBA00022989"/>
    </source>
</evidence>
<dbReference type="PANTHER" id="PTHR11795">
    <property type="entry name" value="BRANCHED-CHAIN AMINO ACID TRANSPORT SYSTEM PERMEASE PROTEIN LIVH"/>
    <property type="match status" value="1"/>
</dbReference>
<dbReference type="GO" id="GO:0005886">
    <property type="term" value="C:plasma membrane"/>
    <property type="evidence" value="ECO:0007669"/>
    <property type="project" value="UniProtKB-SubCell"/>
</dbReference>
<evidence type="ECO:0000313" key="10">
    <source>
        <dbReference type="EMBL" id="SFL34022.1"/>
    </source>
</evidence>
<keyword evidence="7 9" id="KW-0472">Membrane</keyword>
<keyword evidence="2" id="KW-0813">Transport</keyword>
<organism evidence="10 11">
    <name type="scientific">Geodermatophilus ruber</name>
    <dbReference type="NCBI Taxonomy" id="504800"/>
    <lineage>
        <taxon>Bacteria</taxon>
        <taxon>Bacillati</taxon>
        <taxon>Actinomycetota</taxon>
        <taxon>Actinomycetes</taxon>
        <taxon>Geodermatophilales</taxon>
        <taxon>Geodermatophilaceae</taxon>
        <taxon>Geodermatophilus</taxon>
    </lineage>
</organism>
<evidence type="ECO:0000256" key="7">
    <source>
        <dbReference type="ARBA" id="ARBA00023136"/>
    </source>
</evidence>
<evidence type="ECO:0000256" key="1">
    <source>
        <dbReference type="ARBA" id="ARBA00004651"/>
    </source>
</evidence>
<protein>
    <submittedName>
        <fullName evidence="10">Branched-chain amino acid transport system permease protein</fullName>
    </submittedName>
</protein>
<feature type="transmembrane region" description="Helical" evidence="9">
    <location>
        <begin position="97"/>
        <end position="120"/>
    </location>
</feature>
<evidence type="ECO:0000256" key="2">
    <source>
        <dbReference type="ARBA" id="ARBA00022448"/>
    </source>
</evidence>
<dbReference type="InterPro" id="IPR001851">
    <property type="entry name" value="ABC_transp_permease"/>
</dbReference>
<feature type="transmembrane region" description="Helical" evidence="9">
    <location>
        <begin position="255"/>
        <end position="275"/>
    </location>
</feature>
<evidence type="ECO:0000256" key="8">
    <source>
        <dbReference type="ARBA" id="ARBA00037998"/>
    </source>
</evidence>
<proteinExistence type="inferred from homology"/>
<dbReference type="RefSeq" id="WP_091326320.1">
    <property type="nucleotide sequence ID" value="NZ_FOSW01000009.1"/>
</dbReference>
<keyword evidence="4 9" id="KW-0812">Transmembrane</keyword>
<name>A0A1I4GV98_9ACTN</name>